<dbReference type="KEGG" id="ocn:CUC15_19165"/>
<dbReference type="EMBL" id="CP024848">
    <property type="protein sequence ID" value="AXI10918.1"/>
    <property type="molecule type" value="Genomic_DNA"/>
</dbReference>
<name>A0A345PLN8_9BACI</name>
<dbReference type="SUPFAM" id="SSF51735">
    <property type="entry name" value="NAD(P)-binding Rossmann-fold domains"/>
    <property type="match status" value="1"/>
</dbReference>
<dbReference type="InterPro" id="IPR036291">
    <property type="entry name" value="NAD(P)-bd_dom_sf"/>
</dbReference>
<evidence type="ECO:0000313" key="1">
    <source>
        <dbReference type="EMBL" id="AXI10918.1"/>
    </source>
</evidence>
<evidence type="ECO:0000313" key="2">
    <source>
        <dbReference type="Proteomes" id="UP000253908"/>
    </source>
</evidence>
<dbReference type="Gene3D" id="3.40.50.720">
    <property type="entry name" value="NAD(P)-binding Rossmann-like Domain"/>
    <property type="match status" value="1"/>
</dbReference>
<dbReference type="OrthoDB" id="7922774at2"/>
<proteinExistence type="predicted"/>
<dbReference type="AlphaFoldDB" id="A0A345PLN8"/>
<sequence length="182" mass="20769">MKHALIIGGTGMLSRVSLWLLDNGYHVSIIARNSGRMERLIEKTNFKSHITPIFVDYTNSKDLQEKVRHAIKQNGSIHLVVAWIHSIAEDALTTITEEVSKQRNEWNLFHVLGSSSNLETIKLKVAVPNNCIYHQVQLGFVIEGTHSRWLTNQEISDGVIEAMKTREQVFTVGELEPWDRRP</sequence>
<keyword evidence="2" id="KW-1185">Reference proteome</keyword>
<accession>A0A345PLN8</accession>
<dbReference type="RefSeq" id="WP_114918203.1">
    <property type="nucleotide sequence ID" value="NZ_CP024848.1"/>
</dbReference>
<protein>
    <submittedName>
        <fullName evidence="1">Short-chain dehydrogenase</fullName>
    </submittedName>
</protein>
<gene>
    <name evidence="1" type="ORF">CUC15_19165</name>
</gene>
<dbReference type="InterPro" id="IPR002347">
    <property type="entry name" value="SDR_fam"/>
</dbReference>
<reference evidence="2" key="1">
    <citation type="submission" date="2017-11" db="EMBL/GenBank/DDBJ databases">
        <authorList>
            <person name="Zhu W."/>
        </authorList>
    </citation>
    <scope>NUCLEOTIDE SEQUENCE [LARGE SCALE GENOMIC DNA]</scope>
    <source>
        <strain evidence="2">160</strain>
    </source>
</reference>
<dbReference type="Pfam" id="PF00106">
    <property type="entry name" value="adh_short"/>
    <property type="match status" value="1"/>
</dbReference>
<organism evidence="1 2">
    <name type="scientific">Oceanobacillus zhaokaii</name>
    <dbReference type="NCBI Taxonomy" id="2052660"/>
    <lineage>
        <taxon>Bacteria</taxon>
        <taxon>Bacillati</taxon>
        <taxon>Bacillota</taxon>
        <taxon>Bacilli</taxon>
        <taxon>Bacillales</taxon>
        <taxon>Bacillaceae</taxon>
        <taxon>Oceanobacillus</taxon>
    </lineage>
</organism>
<dbReference type="NCBIfam" id="NF006168">
    <property type="entry name" value="PRK08309.1"/>
    <property type="match status" value="1"/>
</dbReference>
<dbReference type="Proteomes" id="UP000253908">
    <property type="component" value="Chromosome"/>
</dbReference>